<sequence length="177" mass="20056">MANRQIHVYDIRNMKEPWQERETTLRYMMRSIKCMPNGEGYACCSVEGRVALEFFDMSPEAQAKKYAFKSHRQTINDTEVVYPVNALAFHPIHGTFASGGSDGVVSVWDGVHRKRIKQFPRYPDEISSLAFSHDGKMLAVASSYTYDEGERDHAPDTIFIRTLGENDCKPRVAANGS</sequence>
<comment type="caution">
    <text evidence="4">The sequence shown here is derived from an EMBL/GenBank/DDBJ whole genome shotgun (WGS) entry which is preliminary data.</text>
</comment>
<dbReference type="OrthoDB" id="10262475at2759"/>
<dbReference type="EMBL" id="JABAYA010000074">
    <property type="protein sequence ID" value="KAF7726680.1"/>
    <property type="molecule type" value="Genomic_DNA"/>
</dbReference>
<organism evidence="4 5">
    <name type="scientific">Apophysomyces ossiformis</name>
    <dbReference type="NCBI Taxonomy" id="679940"/>
    <lineage>
        <taxon>Eukaryota</taxon>
        <taxon>Fungi</taxon>
        <taxon>Fungi incertae sedis</taxon>
        <taxon>Mucoromycota</taxon>
        <taxon>Mucoromycotina</taxon>
        <taxon>Mucoromycetes</taxon>
        <taxon>Mucorales</taxon>
        <taxon>Mucorineae</taxon>
        <taxon>Mucoraceae</taxon>
        <taxon>Apophysomyces</taxon>
    </lineage>
</organism>
<gene>
    <name evidence="4" type="ORF">EC973_008554</name>
</gene>
<proteinExistence type="predicted"/>
<dbReference type="InterPro" id="IPR036322">
    <property type="entry name" value="WD40_repeat_dom_sf"/>
</dbReference>
<evidence type="ECO:0000256" key="2">
    <source>
        <dbReference type="ARBA" id="ARBA00022737"/>
    </source>
</evidence>
<dbReference type="SMART" id="SM00320">
    <property type="entry name" value="WD40"/>
    <property type="match status" value="2"/>
</dbReference>
<dbReference type="PROSITE" id="PS50082">
    <property type="entry name" value="WD_REPEATS_2"/>
    <property type="match status" value="1"/>
</dbReference>
<keyword evidence="1 3" id="KW-0853">WD repeat</keyword>
<evidence type="ECO:0000256" key="1">
    <source>
        <dbReference type="ARBA" id="ARBA00022574"/>
    </source>
</evidence>
<dbReference type="AlphaFoldDB" id="A0A8H7EPS4"/>
<protein>
    <recommendedName>
        <fullName evidence="6">Mitotic checkpoint protein BUB3</fullName>
    </recommendedName>
</protein>
<reference evidence="4" key="1">
    <citation type="submission" date="2020-01" db="EMBL/GenBank/DDBJ databases">
        <title>Genome Sequencing of Three Apophysomyces-Like Fungal Strains Confirms a Novel Fungal Genus in the Mucoromycota with divergent Burkholderia-like Endosymbiotic Bacteria.</title>
        <authorList>
            <person name="Stajich J.E."/>
            <person name="Macias A.M."/>
            <person name="Carter-House D."/>
            <person name="Lovett B."/>
            <person name="Kasson L.R."/>
            <person name="Berry K."/>
            <person name="Grigoriev I."/>
            <person name="Chang Y."/>
            <person name="Spatafora J."/>
            <person name="Kasson M.T."/>
        </authorList>
    </citation>
    <scope>NUCLEOTIDE SEQUENCE</scope>
    <source>
        <strain evidence="4">NRRL A-21654</strain>
    </source>
</reference>
<evidence type="ECO:0000313" key="4">
    <source>
        <dbReference type="EMBL" id="KAF7726680.1"/>
    </source>
</evidence>
<keyword evidence="5" id="KW-1185">Reference proteome</keyword>
<accession>A0A8H7EPS4</accession>
<dbReference type="PANTHER" id="PTHR10971">
    <property type="entry name" value="MRNA EXPORT FACTOR AND BUB3"/>
    <property type="match status" value="1"/>
</dbReference>
<dbReference type="InterPro" id="IPR001680">
    <property type="entry name" value="WD40_rpt"/>
</dbReference>
<keyword evidence="2" id="KW-0677">Repeat</keyword>
<dbReference type="Proteomes" id="UP000605846">
    <property type="component" value="Unassembled WGS sequence"/>
</dbReference>
<feature type="repeat" description="WD" evidence="3">
    <location>
        <begin position="84"/>
        <end position="109"/>
    </location>
</feature>
<dbReference type="SUPFAM" id="SSF50978">
    <property type="entry name" value="WD40 repeat-like"/>
    <property type="match status" value="1"/>
</dbReference>
<dbReference type="InterPro" id="IPR015943">
    <property type="entry name" value="WD40/YVTN_repeat-like_dom_sf"/>
</dbReference>
<dbReference type="Pfam" id="PF00400">
    <property type="entry name" value="WD40"/>
    <property type="match status" value="2"/>
</dbReference>
<dbReference type="Gene3D" id="2.130.10.10">
    <property type="entry name" value="YVTN repeat-like/Quinoprotein amine dehydrogenase"/>
    <property type="match status" value="1"/>
</dbReference>
<name>A0A8H7EPS4_9FUNG</name>
<evidence type="ECO:0000256" key="3">
    <source>
        <dbReference type="PROSITE-ProRule" id="PRU00221"/>
    </source>
</evidence>
<evidence type="ECO:0008006" key="6">
    <source>
        <dbReference type="Google" id="ProtNLM"/>
    </source>
</evidence>
<evidence type="ECO:0000313" key="5">
    <source>
        <dbReference type="Proteomes" id="UP000605846"/>
    </source>
</evidence>